<comment type="caution">
    <text evidence="1">The sequence shown here is derived from an EMBL/GenBank/DDBJ whole genome shotgun (WGS) entry which is preliminary data.</text>
</comment>
<reference evidence="1 2" key="1">
    <citation type="journal article" date="2021" name="J. Hered.">
        <title>A chromosome-level genome assembly of the parasitoid wasp, Cotesia glomerata (Hymenoptera: Braconidae).</title>
        <authorList>
            <person name="Pinto B.J."/>
            <person name="Weis J.J."/>
            <person name="Gamble T."/>
            <person name="Ode P.J."/>
            <person name="Paul R."/>
            <person name="Zaspel J.M."/>
        </authorList>
    </citation>
    <scope>NUCLEOTIDE SEQUENCE [LARGE SCALE GENOMIC DNA]</scope>
    <source>
        <strain evidence="1">CgM1</strain>
    </source>
</reference>
<sequence length="254" mass="29671">MKKKHVTIKIDDNEDEEEIWRPRVTKKKSFFDLVQKIKIEPEIYDTVNNYPVVRESVGSTELVDFGYLKFNDDTLESEVSSSRSSDSLSEFPWKLLKAEPTKLHEIKSSWFFNACSEDGRDLSCSYVTRLKLFLRKLFLSNNPLKKLFTRLQDDREETHHGILPVDEFKNLQDKYLREGVVTDDDLNFDKLMIMNACSQQYTLSTYAPTPTSFLNVIDLQRNITHSEGIRLVPKKFWGNLGRLLINLHQKVSLN</sequence>
<organism evidence="1 2">
    <name type="scientific">Cotesia glomerata</name>
    <name type="common">Lepidopteran parasitic wasp</name>
    <name type="synonym">Apanteles glomeratus</name>
    <dbReference type="NCBI Taxonomy" id="32391"/>
    <lineage>
        <taxon>Eukaryota</taxon>
        <taxon>Metazoa</taxon>
        <taxon>Ecdysozoa</taxon>
        <taxon>Arthropoda</taxon>
        <taxon>Hexapoda</taxon>
        <taxon>Insecta</taxon>
        <taxon>Pterygota</taxon>
        <taxon>Neoptera</taxon>
        <taxon>Endopterygota</taxon>
        <taxon>Hymenoptera</taxon>
        <taxon>Apocrita</taxon>
        <taxon>Ichneumonoidea</taxon>
        <taxon>Braconidae</taxon>
        <taxon>Microgastrinae</taxon>
        <taxon>Cotesia</taxon>
    </lineage>
</organism>
<name>A0AAV7IVT8_COTGL</name>
<protein>
    <submittedName>
        <fullName evidence="1">Uncharacterized protein</fullName>
    </submittedName>
</protein>
<proteinExistence type="predicted"/>
<dbReference type="Proteomes" id="UP000826195">
    <property type="component" value="Unassembled WGS sequence"/>
</dbReference>
<evidence type="ECO:0000313" key="1">
    <source>
        <dbReference type="EMBL" id="KAH0560401.1"/>
    </source>
</evidence>
<keyword evidence="2" id="KW-1185">Reference proteome</keyword>
<dbReference type="EMBL" id="JAHXZJ010000374">
    <property type="protein sequence ID" value="KAH0560401.1"/>
    <property type="molecule type" value="Genomic_DNA"/>
</dbReference>
<evidence type="ECO:0000313" key="2">
    <source>
        <dbReference type="Proteomes" id="UP000826195"/>
    </source>
</evidence>
<accession>A0AAV7IVT8</accession>
<dbReference type="AlphaFoldDB" id="A0AAV7IVT8"/>
<gene>
    <name evidence="1" type="ORF">KQX54_004180</name>
</gene>